<evidence type="ECO:0000256" key="2">
    <source>
        <dbReference type="ARBA" id="ARBA00023043"/>
    </source>
</evidence>
<dbReference type="GO" id="GO:0005737">
    <property type="term" value="C:cytoplasm"/>
    <property type="evidence" value="ECO:0007669"/>
    <property type="project" value="TreeGrafter"/>
</dbReference>
<dbReference type="PANTHER" id="PTHR23206">
    <property type="entry name" value="MASK PROTEIN"/>
    <property type="match status" value="1"/>
</dbReference>
<dbReference type="GO" id="GO:0003723">
    <property type="term" value="F:RNA binding"/>
    <property type="evidence" value="ECO:0007669"/>
    <property type="project" value="UniProtKB-UniRule"/>
</dbReference>
<evidence type="ECO:0000313" key="5">
    <source>
        <dbReference type="EMBL" id="CAF5144624.1"/>
    </source>
</evidence>
<evidence type="ECO:0000256" key="4">
    <source>
        <dbReference type="SAM" id="MobiDB-lite"/>
    </source>
</evidence>
<gene>
    <name evidence="5" type="ORF">BYL167_LOCUS70887</name>
    <name evidence="6" type="ORF">GIL414_LOCUS81479</name>
</gene>
<feature type="non-terminal residue" evidence="6">
    <location>
        <position position="225"/>
    </location>
</feature>
<feature type="compositionally biased region" description="Basic and acidic residues" evidence="4">
    <location>
        <begin position="25"/>
        <end position="37"/>
    </location>
</feature>
<protein>
    <recommendedName>
        <fullName evidence="8">K Homology domain-containing protein</fullName>
    </recommendedName>
</protein>
<evidence type="ECO:0000313" key="7">
    <source>
        <dbReference type="Proteomes" id="UP000681720"/>
    </source>
</evidence>
<feature type="compositionally biased region" description="Low complexity" evidence="4">
    <location>
        <begin position="71"/>
        <end position="80"/>
    </location>
</feature>
<evidence type="ECO:0000256" key="3">
    <source>
        <dbReference type="PROSITE-ProRule" id="PRU00117"/>
    </source>
</evidence>
<feature type="region of interest" description="Disordered" evidence="4">
    <location>
        <begin position="25"/>
        <end position="198"/>
    </location>
</feature>
<dbReference type="Proteomes" id="UP000681967">
    <property type="component" value="Unassembled WGS sequence"/>
</dbReference>
<feature type="compositionally biased region" description="Acidic residues" evidence="4">
    <location>
        <begin position="83"/>
        <end position="99"/>
    </location>
</feature>
<evidence type="ECO:0000256" key="1">
    <source>
        <dbReference type="ARBA" id="ARBA00022737"/>
    </source>
</evidence>
<reference evidence="6" key="1">
    <citation type="submission" date="2021-02" db="EMBL/GenBank/DDBJ databases">
        <authorList>
            <person name="Nowell W R."/>
        </authorList>
    </citation>
    <scope>NUCLEOTIDE SEQUENCE</scope>
</reference>
<feature type="compositionally biased region" description="Basic and acidic residues" evidence="4">
    <location>
        <begin position="120"/>
        <end position="135"/>
    </location>
</feature>
<sequence>MDQIISAKERQAAEANKAANNLLKEIDLEKSREETRKVAAAKKREKRKAKKKGKQKSNTTESTMTIKTDEQQQQQQQQQQEEGHDDDEEEEHNENEEPSQQENLSSLSTTTTAATLVVDDDLRLKMVKTDHEQIAKKSPSPERPLPPVVLPKQPVNKKKTNTMTRKIERHQENLASKSKQQETTSTSSVPSITNTDDGWQEVIGKQKKITIPHEQYSRIIGRSGS</sequence>
<keyword evidence="1" id="KW-0677">Repeat</keyword>
<keyword evidence="3" id="KW-0694">RNA-binding</keyword>
<feature type="compositionally biased region" description="Basic residues" evidence="4">
    <location>
        <begin position="39"/>
        <end position="55"/>
    </location>
</feature>
<comment type="caution">
    <text evidence="6">The sequence shown here is derived from an EMBL/GenBank/DDBJ whole genome shotgun (WGS) entry which is preliminary data.</text>
</comment>
<dbReference type="InterPro" id="IPR051631">
    <property type="entry name" value="Ankyrin-KH/SAM_domain"/>
</dbReference>
<dbReference type="AlphaFoldDB" id="A0A8S3JEQ7"/>
<feature type="compositionally biased region" description="Low complexity" evidence="4">
    <location>
        <begin position="100"/>
        <end position="117"/>
    </location>
</feature>
<evidence type="ECO:0000313" key="6">
    <source>
        <dbReference type="EMBL" id="CAF5215702.1"/>
    </source>
</evidence>
<dbReference type="PANTHER" id="PTHR23206:SF8">
    <property type="entry name" value="ANKYRIN REPEAT AND KH DOMAIN-CONTAINING 1"/>
    <property type="match status" value="1"/>
</dbReference>
<dbReference type="EMBL" id="CAJOBJ010357498">
    <property type="protein sequence ID" value="CAF5215702.1"/>
    <property type="molecule type" value="Genomic_DNA"/>
</dbReference>
<feature type="compositionally biased region" description="Polar residues" evidence="4">
    <location>
        <begin position="57"/>
        <end position="66"/>
    </location>
</feature>
<organism evidence="6 7">
    <name type="scientific">Rotaria magnacalcarata</name>
    <dbReference type="NCBI Taxonomy" id="392030"/>
    <lineage>
        <taxon>Eukaryota</taxon>
        <taxon>Metazoa</taxon>
        <taxon>Spiralia</taxon>
        <taxon>Gnathifera</taxon>
        <taxon>Rotifera</taxon>
        <taxon>Eurotatoria</taxon>
        <taxon>Bdelloidea</taxon>
        <taxon>Philodinida</taxon>
        <taxon>Philodinidae</taxon>
        <taxon>Rotaria</taxon>
    </lineage>
</organism>
<name>A0A8S3JEQ7_9BILA</name>
<proteinExistence type="predicted"/>
<feature type="compositionally biased region" description="Low complexity" evidence="4">
    <location>
        <begin position="176"/>
        <end position="188"/>
    </location>
</feature>
<dbReference type="PROSITE" id="PS50084">
    <property type="entry name" value="KH_TYPE_1"/>
    <property type="match status" value="1"/>
</dbReference>
<accession>A0A8S3JEQ7</accession>
<dbReference type="Proteomes" id="UP000681720">
    <property type="component" value="Unassembled WGS sequence"/>
</dbReference>
<keyword evidence="2" id="KW-0040">ANK repeat</keyword>
<dbReference type="GO" id="GO:0045087">
    <property type="term" value="P:innate immune response"/>
    <property type="evidence" value="ECO:0007669"/>
    <property type="project" value="TreeGrafter"/>
</dbReference>
<evidence type="ECO:0008006" key="8">
    <source>
        <dbReference type="Google" id="ProtNLM"/>
    </source>
</evidence>
<dbReference type="EMBL" id="CAJOBH010253902">
    <property type="protein sequence ID" value="CAF5144624.1"/>
    <property type="molecule type" value="Genomic_DNA"/>
</dbReference>